<dbReference type="Proteomes" id="UP000000600">
    <property type="component" value="Unassembled WGS sequence"/>
</dbReference>
<dbReference type="GeneID" id="5015629"/>
<feature type="coiled-coil region" evidence="1">
    <location>
        <begin position="304"/>
        <end position="380"/>
    </location>
</feature>
<feature type="coiled-coil region" evidence="1">
    <location>
        <begin position="160"/>
        <end position="252"/>
    </location>
</feature>
<feature type="transmembrane region" description="Helical" evidence="2">
    <location>
        <begin position="7"/>
        <end position="28"/>
    </location>
</feature>
<keyword evidence="2" id="KW-0472">Membrane</keyword>
<dbReference type="KEGG" id="ptm:GSPATT00005693001"/>
<dbReference type="OrthoDB" id="303743at2759"/>
<keyword evidence="1" id="KW-0175">Coiled coil</keyword>
<keyword evidence="2" id="KW-1133">Transmembrane helix</keyword>
<dbReference type="EMBL" id="CT868019">
    <property type="protein sequence ID" value="CAK62447.1"/>
    <property type="molecule type" value="Genomic_DNA"/>
</dbReference>
<gene>
    <name evidence="3" type="ORF">GSPATT00005693001</name>
</gene>
<evidence type="ECO:0000256" key="2">
    <source>
        <dbReference type="SAM" id="Phobius"/>
    </source>
</evidence>
<accession>A0BV80</accession>
<dbReference type="HOGENOM" id="CLU_603353_0_0_1"/>
<dbReference type="RefSeq" id="XP_001429845.1">
    <property type="nucleotide sequence ID" value="XM_001429808.1"/>
</dbReference>
<dbReference type="AlphaFoldDB" id="A0BV80"/>
<evidence type="ECO:0000313" key="3">
    <source>
        <dbReference type="EMBL" id="CAK62447.1"/>
    </source>
</evidence>
<sequence length="458" mass="54448">MQRTDVLANRTGILIAFLAFCVLIAIFGRQSPEDKTISERFEPEVTESEIQYYLENDINFNSSDQFGIQTIQDWLPIQSELAQLNLALEYFSRLNLDKILDKHLGLEEKVNKCLDLQLNQELEKYVNDINSTSINNTINQDALLNYNVLFEKKIQLNEAIFQKKTQLDRLTAEEKQLKQECTQYELSKLETITLESKIKQFDKCAQDVNNLESQIIELNLLIQQQLQEQGDKEDLTKEYQRDQELAKNMSRLFKPTETKKSVEIHDAKLEGILNVLDYNMKQYNTTEVFLNGLNFHPEIQKNYIEEIQQKYIRFQSQREQKQKEKNNLQKEIDYLQQQRKEKNETYLTAVKRLEEIRAKKNELNAQTQDEKRELDQVLYELKNYNPQSNLQSNEQLDAQKKFKEYLYQHLQEDQLCVEKCIEYDSLNQQINIGRYRISLKSIQKHFSSLELKFKEFKI</sequence>
<keyword evidence="4" id="KW-1185">Reference proteome</keyword>
<evidence type="ECO:0000313" key="4">
    <source>
        <dbReference type="Proteomes" id="UP000000600"/>
    </source>
</evidence>
<keyword evidence="2" id="KW-0812">Transmembrane</keyword>
<proteinExistence type="predicted"/>
<name>A0BV80_PARTE</name>
<reference evidence="3 4" key="1">
    <citation type="journal article" date="2006" name="Nature">
        <title>Global trends of whole-genome duplications revealed by the ciliate Paramecium tetraurelia.</title>
        <authorList>
            <consortium name="Genoscope"/>
            <person name="Aury J.-M."/>
            <person name="Jaillon O."/>
            <person name="Duret L."/>
            <person name="Noel B."/>
            <person name="Jubin C."/>
            <person name="Porcel B.M."/>
            <person name="Segurens B."/>
            <person name="Daubin V."/>
            <person name="Anthouard V."/>
            <person name="Aiach N."/>
            <person name="Arnaiz O."/>
            <person name="Billaut A."/>
            <person name="Beisson J."/>
            <person name="Blanc I."/>
            <person name="Bouhouche K."/>
            <person name="Camara F."/>
            <person name="Duharcourt S."/>
            <person name="Guigo R."/>
            <person name="Gogendeau D."/>
            <person name="Katinka M."/>
            <person name="Keller A.-M."/>
            <person name="Kissmehl R."/>
            <person name="Klotz C."/>
            <person name="Koll F."/>
            <person name="Le Moue A."/>
            <person name="Lepere C."/>
            <person name="Malinsky S."/>
            <person name="Nowacki M."/>
            <person name="Nowak J.K."/>
            <person name="Plattner H."/>
            <person name="Poulain J."/>
            <person name="Ruiz F."/>
            <person name="Serrano V."/>
            <person name="Zagulski M."/>
            <person name="Dessen P."/>
            <person name="Betermier M."/>
            <person name="Weissenbach J."/>
            <person name="Scarpelli C."/>
            <person name="Schachter V."/>
            <person name="Sperling L."/>
            <person name="Meyer E."/>
            <person name="Cohen J."/>
            <person name="Wincker P."/>
        </authorList>
    </citation>
    <scope>NUCLEOTIDE SEQUENCE [LARGE SCALE GENOMIC DNA]</scope>
    <source>
        <strain evidence="3 4">Stock d4-2</strain>
    </source>
</reference>
<dbReference type="OMA" id="KQECTQY"/>
<organism evidence="3 4">
    <name type="scientific">Paramecium tetraurelia</name>
    <dbReference type="NCBI Taxonomy" id="5888"/>
    <lineage>
        <taxon>Eukaryota</taxon>
        <taxon>Sar</taxon>
        <taxon>Alveolata</taxon>
        <taxon>Ciliophora</taxon>
        <taxon>Intramacronucleata</taxon>
        <taxon>Oligohymenophorea</taxon>
        <taxon>Peniculida</taxon>
        <taxon>Parameciidae</taxon>
        <taxon>Paramecium</taxon>
    </lineage>
</organism>
<dbReference type="InParanoid" id="A0BV80"/>
<evidence type="ECO:0000256" key="1">
    <source>
        <dbReference type="SAM" id="Coils"/>
    </source>
</evidence>
<protein>
    <submittedName>
        <fullName evidence="3">Uncharacterized protein</fullName>
    </submittedName>
</protein>